<keyword evidence="3" id="KW-1185">Reference proteome</keyword>
<dbReference type="Gene3D" id="3.80.10.10">
    <property type="entry name" value="Ribonuclease Inhibitor"/>
    <property type="match status" value="1"/>
</dbReference>
<organism evidence="2 3">
    <name type="scientific">Cladobotryum mycophilum</name>
    <dbReference type="NCBI Taxonomy" id="491253"/>
    <lineage>
        <taxon>Eukaryota</taxon>
        <taxon>Fungi</taxon>
        <taxon>Dikarya</taxon>
        <taxon>Ascomycota</taxon>
        <taxon>Pezizomycotina</taxon>
        <taxon>Sordariomycetes</taxon>
        <taxon>Hypocreomycetidae</taxon>
        <taxon>Hypocreales</taxon>
        <taxon>Hypocreaceae</taxon>
        <taxon>Cladobotryum</taxon>
    </lineage>
</organism>
<evidence type="ECO:0000256" key="1">
    <source>
        <dbReference type="SAM" id="MobiDB-lite"/>
    </source>
</evidence>
<name>A0ABR0SAK1_9HYPO</name>
<proteinExistence type="predicted"/>
<dbReference type="InterPro" id="IPR032675">
    <property type="entry name" value="LRR_dom_sf"/>
</dbReference>
<protein>
    <submittedName>
        <fullName evidence="2">Uncharacterized protein</fullName>
    </submittedName>
</protein>
<evidence type="ECO:0000313" key="2">
    <source>
        <dbReference type="EMBL" id="KAK5988686.1"/>
    </source>
</evidence>
<feature type="region of interest" description="Disordered" evidence="1">
    <location>
        <begin position="599"/>
        <end position="621"/>
    </location>
</feature>
<feature type="region of interest" description="Disordered" evidence="1">
    <location>
        <begin position="1"/>
        <end position="157"/>
    </location>
</feature>
<feature type="compositionally biased region" description="Polar residues" evidence="1">
    <location>
        <begin position="102"/>
        <end position="112"/>
    </location>
</feature>
<reference evidence="2 3" key="1">
    <citation type="submission" date="2024-01" db="EMBL/GenBank/DDBJ databases">
        <title>Complete genome of Cladobotryum mycophilum ATHUM6906.</title>
        <authorList>
            <person name="Christinaki A.C."/>
            <person name="Myridakis A.I."/>
            <person name="Kouvelis V.N."/>
        </authorList>
    </citation>
    <scope>NUCLEOTIDE SEQUENCE [LARGE SCALE GENOMIC DNA]</scope>
    <source>
        <strain evidence="2 3">ATHUM6906</strain>
    </source>
</reference>
<accession>A0ABR0SAK1</accession>
<comment type="caution">
    <text evidence="2">The sequence shown here is derived from an EMBL/GenBank/DDBJ whole genome shotgun (WGS) entry which is preliminary data.</text>
</comment>
<feature type="compositionally biased region" description="Basic residues" evidence="1">
    <location>
        <begin position="113"/>
        <end position="130"/>
    </location>
</feature>
<feature type="compositionally biased region" description="Low complexity" evidence="1">
    <location>
        <begin position="92"/>
        <end position="101"/>
    </location>
</feature>
<dbReference type="EMBL" id="JAVFKD010000015">
    <property type="protein sequence ID" value="KAK5988686.1"/>
    <property type="molecule type" value="Genomic_DNA"/>
</dbReference>
<feature type="region of interest" description="Disordered" evidence="1">
    <location>
        <begin position="560"/>
        <end position="581"/>
    </location>
</feature>
<feature type="compositionally biased region" description="Basic residues" evidence="1">
    <location>
        <begin position="17"/>
        <end position="33"/>
    </location>
</feature>
<dbReference type="PANTHER" id="PTHR34755:SF4">
    <property type="entry name" value="F-BOX DOMAIN-CONTAINING PROTEIN"/>
    <property type="match status" value="1"/>
</dbReference>
<sequence length="683" mass="77661">MALTRSAGRALAGGQPRNRHHHRYPSRRSRASHARSTDISDESTHSDGGAESQDIASDTTESDAGPPKQSPRRSARIATDKSTKRRLPRSITRQTSTRSQTKNPLSSMTTPTKKSRPTAKSKTSLHRRRISTSSLDKQRDDVTLHSTDEKPPKPSFQTGWTLESPMIAFTEPALTAIYRCPIIRTPTKAKRLAALLERNPVETLFNYRAKIEFLHIDIHIVPQAVLYQLIHPLLRLKELVIFTPMDQPPYRKLDTNVRWHYPEDVFKALLPSTASLGTVTGKPFPTVLKSWEWSGRLIGGYVATIGDIAHIHQKPSFAHLTRVSFTNFQVPSLRDLDITTDDEDGESQSYREDGLVIEAVGHAISQLKSLRHLVFESSTVMSNRLLPLLPKHLHHLELINCWEIRSEDLAPFLRTHGGDLRTLTLLHNQSLNLAFLTELADSCPNLRVLHMNLSYYRHHDTVNDSDPMYDYALLPSQVPKWPSSLRVLNIENIRNWNQDTAEMFLQSIREKSDNLPHLRYLAIKTMLDIPWQSRAELRSKWRPELERIFLRPFAPPRKSSTIQRSIAAEDSPPLARGREGNNQLRHLAEARPLYRELDTDEEEFDVSEESASEELSQPGTTDCGALSNIAETAIQGRCNTVSIIFDNQKPRELQYGMEDFLDGEDSEEEWDGDDDEEDAIVVF</sequence>
<gene>
    <name evidence="2" type="ORF">PT974_10172</name>
</gene>
<feature type="compositionally biased region" description="Basic and acidic residues" evidence="1">
    <location>
        <begin position="136"/>
        <end position="152"/>
    </location>
</feature>
<dbReference type="SUPFAM" id="SSF52047">
    <property type="entry name" value="RNI-like"/>
    <property type="match status" value="1"/>
</dbReference>
<evidence type="ECO:0000313" key="3">
    <source>
        <dbReference type="Proteomes" id="UP001338125"/>
    </source>
</evidence>
<dbReference type="InterPro" id="IPR052109">
    <property type="entry name" value="SRRM_Domain-Containing"/>
</dbReference>
<feature type="compositionally biased region" description="Acidic residues" evidence="1">
    <location>
        <begin position="599"/>
        <end position="612"/>
    </location>
</feature>
<dbReference type="Proteomes" id="UP001338125">
    <property type="component" value="Unassembled WGS sequence"/>
</dbReference>
<dbReference type="PANTHER" id="PTHR34755">
    <property type="entry name" value="SERINE/ARGININE REPETITIVE MATRIX PROTEIN 3-RELATED"/>
    <property type="match status" value="1"/>
</dbReference>
<feature type="compositionally biased region" description="Basic and acidic residues" evidence="1">
    <location>
        <begin position="35"/>
        <end position="45"/>
    </location>
</feature>
<feature type="region of interest" description="Disordered" evidence="1">
    <location>
        <begin position="663"/>
        <end position="683"/>
    </location>
</feature>